<comment type="similarity">
    <text evidence="1">Belongs to the protease inhibitor I9 family.</text>
</comment>
<organism evidence="3 4">
    <name type="scientific">Rhodocollybia butyracea</name>
    <dbReference type="NCBI Taxonomy" id="206335"/>
    <lineage>
        <taxon>Eukaryota</taxon>
        <taxon>Fungi</taxon>
        <taxon>Dikarya</taxon>
        <taxon>Basidiomycota</taxon>
        <taxon>Agaricomycotina</taxon>
        <taxon>Agaricomycetes</taxon>
        <taxon>Agaricomycetidae</taxon>
        <taxon>Agaricales</taxon>
        <taxon>Marasmiineae</taxon>
        <taxon>Omphalotaceae</taxon>
        <taxon>Rhodocollybia</taxon>
    </lineage>
</organism>
<dbReference type="OrthoDB" id="5518345at2759"/>
<evidence type="ECO:0000313" key="4">
    <source>
        <dbReference type="Proteomes" id="UP000772434"/>
    </source>
</evidence>
<dbReference type="SUPFAM" id="SSF54897">
    <property type="entry name" value="Protease propeptides/inhibitors"/>
    <property type="match status" value="1"/>
</dbReference>
<dbReference type="InterPro" id="IPR010259">
    <property type="entry name" value="S8pro/Inhibitor_I9"/>
</dbReference>
<dbReference type="InterPro" id="IPR052471">
    <property type="entry name" value="PBI_I9"/>
</dbReference>
<gene>
    <name evidence="3" type="ORF">BDP27DRAFT_1446192</name>
</gene>
<name>A0A9P5Q079_9AGAR</name>
<keyword evidence="4" id="KW-1185">Reference proteome</keyword>
<accession>A0A9P5Q079</accession>
<evidence type="ECO:0000256" key="1">
    <source>
        <dbReference type="ARBA" id="ARBA00038069"/>
    </source>
</evidence>
<dbReference type="Pfam" id="PF05922">
    <property type="entry name" value="Inhibitor_I9"/>
    <property type="match status" value="1"/>
</dbReference>
<dbReference type="EMBL" id="JADNRY010000030">
    <property type="protein sequence ID" value="KAF9071712.1"/>
    <property type="molecule type" value="Genomic_DNA"/>
</dbReference>
<reference evidence="3" key="1">
    <citation type="submission" date="2020-11" db="EMBL/GenBank/DDBJ databases">
        <authorList>
            <consortium name="DOE Joint Genome Institute"/>
            <person name="Ahrendt S."/>
            <person name="Riley R."/>
            <person name="Andreopoulos W."/>
            <person name="Labutti K."/>
            <person name="Pangilinan J."/>
            <person name="Ruiz-Duenas F.J."/>
            <person name="Barrasa J.M."/>
            <person name="Sanchez-Garcia M."/>
            <person name="Camarero S."/>
            <person name="Miyauchi S."/>
            <person name="Serrano A."/>
            <person name="Linde D."/>
            <person name="Babiker R."/>
            <person name="Drula E."/>
            <person name="Ayuso-Fernandez I."/>
            <person name="Pacheco R."/>
            <person name="Padilla G."/>
            <person name="Ferreira P."/>
            <person name="Barriuso J."/>
            <person name="Kellner H."/>
            <person name="Castanera R."/>
            <person name="Alfaro M."/>
            <person name="Ramirez L."/>
            <person name="Pisabarro A.G."/>
            <person name="Kuo A."/>
            <person name="Tritt A."/>
            <person name="Lipzen A."/>
            <person name="He G."/>
            <person name="Yan M."/>
            <person name="Ng V."/>
            <person name="Cullen D."/>
            <person name="Martin F."/>
            <person name="Rosso M.-N."/>
            <person name="Henrissat B."/>
            <person name="Hibbett D."/>
            <person name="Martinez A.T."/>
            <person name="Grigoriev I.V."/>
        </authorList>
    </citation>
    <scope>NUCLEOTIDE SEQUENCE</scope>
    <source>
        <strain evidence="3">AH 40177</strain>
    </source>
</reference>
<dbReference type="Proteomes" id="UP000772434">
    <property type="component" value="Unassembled WGS sequence"/>
</dbReference>
<feature type="domain" description="Inhibitor I9" evidence="2">
    <location>
        <begin position="4"/>
        <end position="75"/>
    </location>
</feature>
<dbReference type="GO" id="GO:0042144">
    <property type="term" value="P:vacuole fusion, non-autophagic"/>
    <property type="evidence" value="ECO:0007669"/>
    <property type="project" value="TreeGrafter"/>
</dbReference>
<proteinExistence type="inferred from homology"/>
<evidence type="ECO:0000259" key="2">
    <source>
        <dbReference type="Pfam" id="PF05922"/>
    </source>
</evidence>
<protein>
    <recommendedName>
        <fullName evidence="2">Inhibitor I9 domain-containing protein</fullName>
    </recommendedName>
</protein>
<comment type="caution">
    <text evidence="3">The sequence shown here is derived from an EMBL/GenBank/DDBJ whole genome shotgun (WGS) entry which is preliminary data.</text>
</comment>
<evidence type="ECO:0000313" key="3">
    <source>
        <dbReference type="EMBL" id="KAF9071712.1"/>
    </source>
</evidence>
<dbReference type="AlphaFoldDB" id="A0A9P5Q079"/>
<dbReference type="PANTHER" id="PTHR28288:SF2">
    <property type="entry name" value="PROTEASE B INHIBITOR 2"/>
    <property type="match status" value="1"/>
</dbReference>
<dbReference type="PANTHER" id="PTHR28288">
    <property type="entry name" value="PROTEASE B INHIBITOR 2"/>
    <property type="match status" value="1"/>
</dbReference>
<sequence>MSGYIVTFKDTASPEEIKKFKEERFTGGELGHSYDGLISGFSAKIQPQTLQFFEQQKGLTGSVIANIEKDQTVTTQ</sequence>
<dbReference type="GO" id="GO:0004866">
    <property type="term" value="F:endopeptidase inhibitor activity"/>
    <property type="evidence" value="ECO:0007669"/>
    <property type="project" value="TreeGrafter"/>
</dbReference>
<dbReference type="Gene3D" id="3.30.70.80">
    <property type="entry name" value="Peptidase S8 propeptide/proteinase inhibitor I9"/>
    <property type="match status" value="1"/>
</dbReference>
<dbReference type="InterPro" id="IPR037045">
    <property type="entry name" value="S8pro/Inhibitor_I9_sf"/>
</dbReference>